<accession>A0ABD2CPN6</accession>
<keyword evidence="1" id="KW-0812">Transmembrane</keyword>
<dbReference type="AlphaFoldDB" id="A0ABD2CPN6"/>
<dbReference type="Proteomes" id="UP001607303">
    <property type="component" value="Unassembled WGS sequence"/>
</dbReference>
<sequence>MNREGKEGFRRKVYGKPNASACTWLYYFSGRSGQLSLSVVVADAAAAAAAAIAVAATAAIAIAIAAFLLRCPVP</sequence>
<name>A0ABD2CPN6_VESMC</name>
<keyword evidence="1" id="KW-1133">Transmembrane helix</keyword>
<proteinExistence type="predicted"/>
<organism evidence="2 3">
    <name type="scientific">Vespula maculifrons</name>
    <name type="common">Eastern yellow jacket</name>
    <name type="synonym">Wasp</name>
    <dbReference type="NCBI Taxonomy" id="7453"/>
    <lineage>
        <taxon>Eukaryota</taxon>
        <taxon>Metazoa</taxon>
        <taxon>Ecdysozoa</taxon>
        <taxon>Arthropoda</taxon>
        <taxon>Hexapoda</taxon>
        <taxon>Insecta</taxon>
        <taxon>Pterygota</taxon>
        <taxon>Neoptera</taxon>
        <taxon>Endopterygota</taxon>
        <taxon>Hymenoptera</taxon>
        <taxon>Apocrita</taxon>
        <taxon>Aculeata</taxon>
        <taxon>Vespoidea</taxon>
        <taxon>Vespidae</taxon>
        <taxon>Vespinae</taxon>
        <taxon>Vespula</taxon>
    </lineage>
</organism>
<reference evidence="2 3" key="1">
    <citation type="journal article" date="2024" name="Ann. Entomol. Soc. Am.">
        <title>Genomic analyses of the southern and eastern yellowjacket wasps (Hymenoptera: Vespidae) reveal evolutionary signatures of social life.</title>
        <authorList>
            <person name="Catto M.A."/>
            <person name="Caine P.B."/>
            <person name="Orr S.E."/>
            <person name="Hunt B.G."/>
            <person name="Goodisman M.A.D."/>
        </authorList>
    </citation>
    <scope>NUCLEOTIDE SEQUENCE [LARGE SCALE GENOMIC DNA]</scope>
    <source>
        <strain evidence="2">232</strain>
        <tissue evidence="2">Head and thorax</tissue>
    </source>
</reference>
<gene>
    <name evidence="2" type="ORF">V1477_005441</name>
</gene>
<keyword evidence="3" id="KW-1185">Reference proteome</keyword>
<comment type="caution">
    <text evidence="2">The sequence shown here is derived from an EMBL/GenBank/DDBJ whole genome shotgun (WGS) entry which is preliminary data.</text>
</comment>
<evidence type="ECO:0000313" key="3">
    <source>
        <dbReference type="Proteomes" id="UP001607303"/>
    </source>
</evidence>
<feature type="transmembrane region" description="Helical" evidence="1">
    <location>
        <begin position="44"/>
        <end position="69"/>
    </location>
</feature>
<keyword evidence="1" id="KW-0472">Membrane</keyword>
<evidence type="ECO:0000313" key="2">
    <source>
        <dbReference type="EMBL" id="KAL2747071.1"/>
    </source>
</evidence>
<evidence type="ECO:0000256" key="1">
    <source>
        <dbReference type="SAM" id="Phobius"/>
    </source>
</evidence>
<dbReference type="EMBL" id="JAYRBN010000037">
    <property type="protein sequence ID" value="KAL2747071.1"/>
    <property type="molecule type" value="Genomic_DNA"/>
</dbReference>
<protein>
    <submittedName>
        <fullName evidence="2">Uncharacterized protein</fullName>
    </submittedName>
</protein>